<dbReference type="GO" id="GO:0005737">
    <property type="term" value="C:cytoplasm"/>
    <property type="evidence" value="ECO:0007669"/>
    <property type="project" value="UniProtKB-SubCell"/>
</dbReference>
<dbReference type="Proteomes" id="UP000029859">
    <property type="component" value="Unassembled WGS sequence"/>
</dbReference>
<comment type="caution">
    <text evidence="10">The sequence shown here is derived from an EMBL/GenBank/DDBJ whole genome shotgun (WGS) entry which is preliminary data.</text>
</comment>
<dbReference type="GO" id="GO:0072527">
    <property type="term" value="P:pyrimidine-containing compound metabolic process"/>
    <property type="evidence" value="ECO:0007669"/>
    <property type="project" value="UniProtKB-ARBA"/>
</dbReference>
<dbReference type="EMBL" id="JRHO01000014">
    <property type="protein sequence ID" value="KGK97958.1"/>
    <property type="molecule type" value="Genomic_DNA"/>
</dbReference>
<accession>A0A099T1F1</accession>
<evidence type="ECO:0000259" key="9">
    <source>
        <dbReference type="PROSITE" id="PS51747"/>
    </source>
</evidence>
<reference evidence="10 11" key="1">
    <citation type="submission" date="2014-09" db="EMBL/GenBank/DDBJ databases">
        <title>Draft genome sequence of an obligately methylotrophic methanogen, Methanococcoides methylutens, isolated from marine sediment.</title>
        <authorList>
            <person name="Guan Y."/>
            <person name="Ngugi D.K."/>
            <person name="Blom J."/>
            <person name="Ali S."/>
            <person name="Ferry J.G."/>
            <person name="Stingl U."/>
        </authorList>
    </citation>
    <scope>NUCLEOTIDE SEQUENCE [LARGE SCALE GENOMIC DNA]</scope>
    <source>
        <strain evidence="10 11">DSM 2657</strain>
    </source>
</reference>
<dbReference type="InterPro" id="IPR016193">
    <property type="entry name" value="Cytidine_deaminase-like"/>
</dbReference>
<proteinExistence type="predicted"/>
<keyword evidence="7" id="KW-0862">Zinc</keyword>
<keyword evidence="6" id="KW-0378">Hydrolase</keyword>
<evidence type="ECO:0000256" key="2">
    <source>
        <dbReference type="ARBA" id="ARBA00004496"/>
    </source>
</evidence>
<dbReference type="PROSITE" id="PS51747">
    <property type="entry name" value="CYT_DCMP_DEAMINASES_2"/>
    <property type="match status" value="1"/>
</dbReference>
<comment type="subcellular location">
    <subcellularLocation>
        <location evidence="2">Cytoplasm</location>
    </subcellularLocation>
</comment>
<dbReference type="PANTHER" id="PTHR11079:SF190">
    <property type="entry name" value="CYTOSINE DEAMINASE"/>
    <property type="match status" value="1"/>
</dbReference>
<keyword evidence="4" id="KW-0963">Cytoplasm</keyword>
<dbReference type="FunFam" id="3.40.140.10:FF:000016">
    <property type="entry name" value="Cytosine deaminase"/>
    <property type="match status" value="1"/>
</dbReference>
<comment type="subunit">
    <text evidence="3">Homodimer.</text>
</comment>
<feature type="domain" description="CMP/dCMP-type deaminase" evidence="9">
    <location>
        <begin position="1"/>
        <end position="113"/>
    </location>
</feature>
<dbReference type="SUPFAM" id="SSF53927">
    <property type="entry name" value="Cytidine deaminase-like"/>
    <property type="match status" value="1"/>
</dbReference>
<sequence>MDKFMQVAIDEARSGLNDGGIPIGSVLVRNGSIIGQGHNLRVQQGDPMAHAEISCLRNAGRIGHYRGSILYSTLMPCYLCAGAVVQFGIKKVIVGESRTFPGAKEFMESHGVEVVDLDLDECVAMMDDFINKNPELWNEDIGE</sequence>
<protein>
    <submittedName>
        <fullName evidence="10">Cytosine deaminase</fullName>
    </submittedName>
</protein>
<evidence type="ECO:0000256" key="7">
    <source>
        <dbReference type="ARBA" id="ARBA00022833"/>
    </source>
</evidence>
<dbReference type="PANTHER" id="PTHR11079">
    <property type="entry name" value="CYTOSINE DEAMINASE FAMILY MEMBER"/>
    <property type="match status" value="1"/>
</dbReference>
<evidence type="ECO:0000256" key="3">
    <source>
        <dbReference type="ARBA" id="ARBA00011738"/>
    </source>
</evidence>
<evidence type="ECO:0000256" key="6">
    <source>
        <dbReference type="ARBA" id="ARBA00022801"/>
    </source>
</evidence>
<dbReference type="AlphaFoldDB" id="A0A099T1F1"/>
<dbReference type="Pfam" id="PF00383">
    <property type="entry name" value="dCMP_cyt_deam_1"/>
    <property type="match status" value="1"/>
</dbReference>
<keyword evidence="5" id="KW-0479">Metal-binding</keyword>
<comment type="pathway">
    <text evidence="8">Pyrimidine metabolism.</text>
</comment>
<evidence type="ECO:0000256" key="4">
    <source>
        <dbReference type="ARBA" id="ARBA00022490"/>
    </source>
</evidence>
<keyword evidence="11" id="KW-1185">Reference proteome</keyword>
<comment type="cofactor">
    <cofactor evidence="1">
        <name>Zn(2+)</name>
        <dbReference type="ChEBI" id="CHEBI:29105"/>
    </cofactor>
</comment>
<evidence type="ECO:0000256" key="1">
    <source>
        <dbReference type="ARBA" id="ARBA00001947"/>
    </source>
</evidence>
<name>A0A099T1F1_METMT</name>
<dbReference type="GO" id="GO:0008835">
    <property type="term" value="F:diaminohydroxyphosphoribosylaminopyrimidine deaminase activity"/>
    <property type="evidence" value="ECO:0007669"/>
    <property type="project" value="TreeGrafter"/>
</dbReference>
<dbReference type="RefSeq" id="WP_048195134.1">
    <property type="nucleotide sequence ID" value="NZ_CAAGSM010000001.1"/>
</dbReference>
<dbReference type="GO" id="GO:0046872">
    <property type="term" value="F:metal ion binding"/>
    <property type="evidence" value="ECO:0007669"/>
    <property type="project" value="UniProtKB-KW"/>
</dbReference>
<organism evidence="10 11">
    <name type="scientific">Methanococcoides methylutens</name>
    <dbReference type="NCBI Taxonomy" id="2226"/>
    <lineage>
        <taxon>Archaea</taxon>
        <taxon>Methanobacteriati</taxon>
        <taxon>Methanobacteriota</taxon>
        <taxon>Stenosarchaea group</taxon>
        <taxon>Methanomicrobia</taxon>
        <taxon>Methanosarcinales</taxon>
        <taxon>Methanosarcinaceae</taxon>
        <taxon>Methanococcoides</taxon>
    </lineage>
</organism>
<evidence type="ECO:0000256" key="8">
    <source>
        <dbReference type="ARBA" id="ARBA00060693"/>
    </source>
</evidence>
<dbReference type="Gene3D" id="3.40.140.10">
    <property type="entry name" value="Cytidine Deaminase, domain 2"/>
    <property type="match status" value="1"/>
</dbReference>
<dbReference type="InterPro" id="IPR002125">
    <property type="entry name" value="CMP_dCMP_dom"/>
</dbReference>
<dbReference type="OrthoDB" id="7284at2157"/>
<gene>
    <name evidence="10" type="ORF">LI82_09405</name>
</gene>
<evidence type="ECO:0000313" key="10">
    <source>
        <dbReference type="EMBL" id="KGK97958.1"/>
    </source>
</evidence>
<dbReference type="CDD" id="cd01285">
    <property type="entry name" value="nucleoside_deaminase"/>
    <property type="match status" value="1"/>
</dbReference>
<evidence type="ECO:0000256" key="5">
    <source>
        <dbReference type="ARBA" id="ARBA00022723"/>
    </source>
</evidence>
<dbReference type="GO" id="GO:0055086">
    <property type="term" value="P:nucleobase-containing small molecule metabolic process"/>
    <property type="evidence" value="ECO:0007669"/>
    <property type="project" value="UniProtKB-ARBA"/>
</dbReference>
<evidence type="ECO:0000313" key="11">
    <source>
        <dbReference type="Proteomes" id="UP000029859"/>
    </source>
</evidence>